<proteinExistence type="predicted"/>
<sequence>MDKKLEPQLIANLIVEESAAIQTEINKSSKQSRKDSILQYTAAPKTNEGNKDEKGEEPKLSQEPSTCTANIGGVYTESRELTMCDRYSILIPSIGFSAILGYKEDTEKKNFRMGNLPKFPSPNNMENSERK</sequence>
<comment type="caution">
    <text evidence="2">The sequence shown here is derived from an EMBL/GenBank/DDBJ whole genome shotgun (WGS) entry which is preliminary data.</text>
</comment>
<reference evidence="2" key="2">
    <citation type="journal article" date="2021" name="Genome Biol. Evol.">
        <title>Developing a high-quality reference genome for a parasitic bivalve with doubly uniparental inheritance (Bivalvia: Unionida).</title>
        <authorList>
            <person name="Smith C.H."/>
        </authorList>
    </citation>
    <scope>NUCLEOTIDE SEQUENCE</scope>
    <source>
        <strain evidence="2">CHS0354</strain>
        <tissue evidence="2">Mantle</tissue>
    </source>
</reference>
<organism evidence="2 3">
    <name type="scientific">Potamilus streckersoni</name>
    <dbReference type="NCBI Taxonomy" id="2493646"/>
    <lineage>
        <taxon>Eukaryota</taxon>
        <taxon>Metazoa</taxon>
        <taxon>Spiralia</taxon>
        <taxon>Lophotrochozoa</taxon>
        <taxon>Mollusca</taxon>
        <taxon>Bivalvia</taxon>
        <taxon>Autobranchia</taxon>
        <taxon>Heteroconchia</taxon>
        <taxon>Palaeoheterodonta</taxon>
        <taxon>Unionida</taxon>
        <taxon>Unionoidea</taxon>
        <taxon>Unionidae</taxon>
        <taxon>Ambleminae</taxon>
        <taxon>Lampsilini</taxon>
        <taxon>Potamilus</taxon>
    </lineage>
</organism>
<name>A0AAE0S450_9BIVA</name>
<dbReference type="AlphaFoldDB" id="A0AAE0S450"/>
<gene>
    <name evidence="2" type="ORF">CHS0354_027595</name>
</gene>
<dbReference type="EMBL" id="JAEAOA010001668">
    <property type="protein sequence ID" value="KAK3584853.1"/>
    <property type="molecule type" value="Genomic_DNA"/>
</dbReference>
<feature type="region of interest" description="Disordered" evidence="1">
    <location>
        <begin position="25"/>
        <end position="71"/>
    </location>
</feature>
<accession>A0AAE0S450</accession>
<reference evidence="2" key="1">
    <citation type="journal article" date="2021" name="Genome Biol. Evol.">
        <title>A High-Quality Reference Genome for a Parasitic Bivalve with Doubly Uniparental Inheritance (Bivalvia: Unionida).</title>
        <authorList>
            <person name="Smith C.H."/>
        </authorList>
    </citation>
    <scope>NUCLEOTIDE SEQUENCE</scope>
    <source>
        <strain evidence="2">CHS0354</strain>
    </source>
</reference>
<feature type="compositionally biased region" description="Basic and acidic residues" evidence="1">
    <location>
        <begin position="48"/>
        <end position="60"/>
    </location>
</feature>
<feature type="compositionally biased region" description="Polar residues" evidence="1">
    <location>
        <begin position="121"/>
        <end position="131"/>
    </location>
</feature>
<evidence type="ECO:0000313" key="3">
    <source>
        <dbReference type="Proteomes" id="UP001195483"/>
    </source>
</evidence>
<protein>
    <submittedName>
        <fullName evidence="2">Uncharacterized protein</fullName>
    </submittedName>
</protein>
<reference evidence="2" key="3">
    <citation type="submission" date="2023-05" db="EMBL/GenBank/DDBJ databases">
        <authorList>
            <person name="Smith C.H."/>
        </authorList>
    </citation>
    <scope>NUCLEOTIDE SEQUENCE</scope>
    <source>
        <strain evidence="2">CHS0354</strain>
        <tissue evidence="2">Mantle</tissue>
    </source>
</reference>
<keyword evidence="3" id="KW-1185">Reference proteome</keyword>
<feature type="region of interest" description="Disordered" evidence="1">
    <location>
        <begin position="111"/>
        <end position="131"/>
    </location>
</feature>
<dbReference type="Proteomes" id="UP001195483">
    <property type="component" value="Unassembled WGS sequence"/>
</dbReference>
<evidence type="ECO:0000256" key="1">
    <source>
        <dbReference type="SAM" id="MobiDB-lite"/>
    </source>
</evidence>
<evidence type="ECO:0000313" key="2">
    <source>
        <dbReference type="EMBL" id="KAK3584853.1"/>
    </source>
</evidence>